<dbReference type="Gene3D" id="1.10.10.10">
    <property type="entry name" value="Winged helix-like DNA-binding domain superfamily/Winged helix DNA-binding domain"/>
    <property type="match status" value="1"/>
</dbReference>
<dbReference type="EMBL" id="WTYJ01000003">
    <property type="protein sequence ID" value="MXP00367.1"/>
    <property type="molecule type" value="Genomic_DNA"/>
</dbReference>
<evidence type="ECO:0000256" key="1">
    <source>
        <dbReference type="ARBA" id="ARBA00023015"/>
    </source>
</evidence>
<dbReference type="SUPFAM" id="SSF46785">
    <property type="entry name" value="Winged helix' DNA-binding domain"/>
    <property type="match status" value="1"/>
</dbReference>
<organism evidence="6 7">
    <name type="scientific">Croceibacterium xixiisoli</name>
    <dbReference type="NCBI Taxonomy" id="1476466"/>
    <lineage>
        <taxon>Bacteria</taxon>
        <taxon>Pseudomonadati</taxon>
        <taxon>Pseudomonadota</taxon>
        <taxon>Alphaproteobacteria</taxon>
        <taxon>Sphingomonadales</taxon>
        <taxon>Erythrobacteraceae</taxon>
        <taxon>Croceibacterium</taxon>
    </lineage>
</organism>
<dbReference type="SMART" id="SM00347">
    <property type="entry name" value="HTH_MARR"/>
    <property type="match status" value="1"/>
</dbReference>
<evidence type="ECO:0000256" key="2">
    <source>
        <dbReference type="ARBA" id="ARBA00023125"/>
    </source>
</evidence>
<dbReference type="GO" id="GO:0003700">
    <property type="term" value="F:DNA-binding transcription factor activity"/>
    <property type="evidence" value="ECO:0007669"/>
    <property type="project" value="InterPro"/>
</dbReference>
<feature type="region of interest" description="Disordered" evidence="4">
    <location>
        <begin position="163"/>
        <end position="184"/>
    </location>
</feature>
<keyword evidence="2" id="KW-0238">DNA-binding</keyword>
<name>A0A6I4TWE6_9SPHN</name>
<keyword evidence="7" id="KW-1185">Reference proteome</keyword>
<dbReference type="InterPro" id="IPR036388">
    <property type="entry name" value="WH-like_DNA-bd_sf"/>
</dbReference>
<dbReference type="Pfam" id="PF01047">
    <property type="entry name" value="MarR"/>
    <property type="match status" value="1"/>
</dbReference>
<comment type="caution">
    <text evidence="6">The sequence shown here is derived from an EMBL/GenBank/DDBJ whole genome shotgun (WGS) entry which is preliminary data.</text>
</comment>
<dbReference type="OrthoDB" id="7406502at2"/>
<evidence type="ECO:0000256" key="4">
    <source>
        <dbReference type="SAM" id="MobiDB-lite"/>
    </source>
</evidence>
<dbReference type="Proteomes" id="UP000469430">
    <property type="component" value="Unassembled WGS sequence"/>
</dbReference>
<sequence length="184" mass="20402">MRATAGAADSPPPHPGLGGNKAALLHRLLKLTNRLMAPFSTHLQHRYRISLNEFRVLMTVGALKRTASHEVAELTGVNVMSISRAVAALEKDGRLLVEPDDANRRRKWLTLTDEGRRLYTIMRPQSEKVAEYMLSELSDGEVAQLDRLVMQLVATLEARDDDGNSLFLENTRPEDDTGQGAISD</sequence>
<reference evidence="6 7" key="1">
    <citation type="submission" date="2019-12" db="EMBL/GenBank/DDBJ databases">
        <title>Genomic-based taxomic classification of the family Erythrobacteraceae.</title>
        <authorList>
            <person name="Xu L."/>
        </authorList>
    </citation>
    <scope>NUCLEOTIDE SEQUENCE [LARGE SCALE GENOMIC DNA]</scope>
    <source>
        <strain evidence="6 7">S36</strain>
    </source>
</reference>
<dbReference type="InterPro" id="IPR036390">
    <property type="entry name" value="WH_DNA-bd_sf"/>
</dbReference>
<evidence type="ECO:0000313" key="6">
    <source>
        <dbReference type="EMBL" id="MXP00367.1"/>
    </source>
</evidence>
<protein>
    <submittedName>
        <fullName evidence="6">MarR family transcriptional regulator</fullName>
    </submittedName>
</protein>
<dbReference type="PANTHER" id="PTHR42756">
    <property type="entry name" value="TRANSCRIPTIONAL REGULATOR, MARR"/>
    <property type="match status" value="1"/>
</dbReference>
<dbReference type="AlphaFoldDB" id="A0A6I4TWE6"/>
<dbReference type="InterPro" id="IPR000835">
    <property type="entry name" value="HTH_MarR-typ"/>
</dbReference>
<evidence type="ECO:0000256" key="3">
    <source>
        <dbReference type="ARBA" id="ARBA00023163"/>
    </source>
</evidence>
<proteinExistence type="predicted"/>
<keyword evidence="3" id="KW-0804">Transcription</keyword>
<feature type="domain" description="HTH marR-type" evidence="5">
    <location>
        <begin position="21"/>
        <end position="154"/>
    </location>
</feature>
<dbReference type="PROSITE" id="PS50995">
    <property type="entry name" value="HTH_MARR_2"/>
    <property type="match status" value="1"/>
</dbReference>
<accession>A0A6I4TWE6</accession>
<gene>
    <name evidence="6" type="ORF">GRI97_15355</name>
</gene>
<keyword evidence="1" id="KW-0805">Transcription regulation</keyword>
<evidence type="ECO:0000259" key="5">
    <source>
        <dbReference type="PROSITE" id="PS50995"/>
    </source>
</evidence>
<dbReference type="GO" id="GO:0003677">
    <property type="term" value="F:DNA binding"/>
    <property type="evidence" value="ECO:0007669"/>
    <property type="project" value="UniProtKB-KW"/>
</dbReference>
<dbReference type="PANTHER" id="PTHR42756:SF1">
    <property type="entry name" value="TRANSCRIPTIONAL REPRESSOR OF EMRAB OPERON"/>
    <property type="match status" value="1"/>
</dbReference>
<evidence type="ECO:0000313" key="7">
    <source>
        <dbReference type="Proteomes" id="UP000469430"/>
    </source>
</evidence>